<proteinExistence type="predicted"/>
<name>A0ABX6P646_9BURK</name>
<feature type="region of interest" description="Disordered" evidence="1">
    <location>
        <begin position="90"/>
        <end position="110"/>
    </location>
</feature>
<gene>
    <name evidence="3" type="ORF">HK414_26580</name>
</gene>
<evidence type="ECO:0000313" key="4">
    <source>
        <dbReference type="Proteomes" id="UP000500826"/>
    </source>
</evidence>
<dbReference type="InterPro" id="IPR006121">
    <property type="entry name" value="HMA_dom"/>
</dbReference>
<dbReference type="Pfam" id="PF00403">
    <property type="entry name" value="HMA"/>
    <property type="match status" value="1"/>
</dbReference>
<keyword evidence="4" id="KW-1185">Reference proteome</keyword>
<evidence type="ECO:0000259" key="2">
    <source>
        <dbReference type="PROSITE" id="PS50846"/>
    </source>
</evidence>
<dbReference type="CDD" id="cd00371">
    <property type="entry name" value="HMA"/>
    <property type="match status" value="1"/>
</dbReference>
<dbReference type="SUPFAM" id="SSF55008">
    <property type="entry name" value="HMA, heavy metal-associated domain"/>
    <property type="match status" value="1"/>
</dbReference>
<accession>A0ABX6P646</accession>
<dbReference type="EMBL" id="CP053418">
    <property type="protein sequence ID" value="QJW85558.1"/>
    <property type="molecule type" value="Genomic_DNA"/>
</dbReference>
<protein>
    <submittedName>
        <fullName evidence="3">Heavy-metal-associated domain-containing protein</fullName>
    </submittedName>
</protein>
<evidence type="ECO:0000256" key="1">
    <source>
        <dbReference type="SAM" id="MobiDB-lite"/>
    </source>
</evidence>
<dbReference type="Proteomes" id="UP000500826">
    <property type="component" value="Chromosome"/>
</dbReference>
<dbReference type="Gene3D" id="3.30.70.100">
    <property type="match status" value="1"/>
</dbReference>
<dbReference type="InterPro" id="IPR036163">
    <property type="entry name" value="HMA_dom_sf"/>
</dbReference>
<evidence type="ECO:0000313" key="3">
    <source>
        <dbReference type="EMBL" id="QJW85558.1"/>
    </source>
</evidence>
<organism evidence="3 4">
    <name type="scientific">Ramlibacter terrae</name>
    <dbReference type="NCBI Taxonomy" id="2732511"/>
    <lineage>
        <taxon>Bacteria</taxon>
        <taxon>Pseudomonadati</taxon>
        <taxon>Pseudomonadota</taxon>
        <taxon>Betaproteobacteria</taxon>
        <taxon>Burkholderiales</taxon>
        <taxon>Comamonadaceae</taxon>
        <taxon>Ramlibacter</taxon>
    </lineage>
</organism>
<reference evidence="3 4" key="1">
    <citation type="submission" date="2020-05" db="EMBL/GenBank/DDBJ databases">
        <title>Ramlibacter rhizophilus sp. nov., isolated from rhizosphere soil of national flower Mugunghwa from South Korea.</title>
        <authorList>
            <person name="Zheng-Fei Y."/>
            <person name="Huan T."/>
        </authorList>
    </citation>
    <scope>NUCLEOTIDE SEQUENCE [LARGE SCALE GENOMIC DNA]</scope>
    <source>
        <strain evidence="3 4">H242</strain>
    </source>
</reference>
<feature type="domain" description="HMA" evidence="2">
    <location>
        <begin position="1"/>
        <end position="63"/>
    </location>
</feature>
<dbReference type="PROSITE" id="PS50846">
    <property type="entry name" value="HMA_2"/>
    <property type="match status" value="1"/>
</dbReference>
<sequence>MVTFQVSDMTCGHCASAIFRAVASVDKDARVDIRIQQKLVRIDSSAAAAELAEAIRDAGYTPQEVRQEPAQPTVQRASAGCGCGCGCGPGKAAENESSRGLLASGSCCAS</sequence>